<feature type="region of interest" description="Disordered" evidence="1">
    <location>
        <begin position="1"/>
        <end position="39"/>
    </location>
</feature>
<feature type="region of interest" description="Disordered" evidence="1">
    <location>
        <begin position="571"/>
        <end position="611"/>
    </location>
</feature>
<evidence type="ECO:0000313" key="3">
    <source>
        <dbReference type="Proteomes" id="UP000053317"/>
    </source>
</evidence>
<feature type="compositionally biased region" description="Basic and acidic residues" evidence="1">
    <location>
        <begin position="483"/>
        <end position="497"/>
    </location>
</feature>
<evidence type="ECO:0000256" key="1">
    <source>
        <dbReference type="SAM" id="MobiDB-lite"/>
    </source>
</evidence>
<evidence type="ECO:0000313" key="2">
    <source>
        <dbReference type="EMBL" id="KKY28288.1"/>
    </source>
</evidence>
<feature type="compositionally biased region" description="Basic and acidic residues" evidence="1">
    <location>
        <begin position="647"/>
        <end position="657"/>
    </location>
</feature>
<feature type="region of interest" description="Disordered" evidence="1">
    <location>
        <begin position="628"/>
        <end position="767"/>
    </location>
</feature>
<keyword evidence="3" id="KW-1185">Reference proteome</keyword>
<feature type="compositionally biased region" description="Polar residues" evidence="1">
    <location>
        <begin position="572"/>
        <end position="587"/>
    </location>
</feature>
<dbReference type="EMBL" id="LCWF01000014">
    <property type="protein sequence ID" value="KKY28288.1"/>
    <property type="molecule type" value="Genomic_DNA"/>
</dbReference>
<dbReference type="AlphaFoldDB" id="A0A0G2GYR8"/>
<accession>A0A0G2GYR8</accession>
<dbReference type="Proteomes" id="UP000053317">
    <property type="component" value="Unassembled WGS sequence"/>
</dbReference>
<organism evidence="2 3">
    <name type="scientific">Phaeomoniella chlamydospora</name>
    <name type="common">Phaeoacremonium chlamydosporum</name>
    <dbReference type="NCBI Taxonomy" id="158046"/>
    <lineage>
        <taxon>Eukaryota</taxon>
        <taxon>Fungi</taxon>
        <taxon>Dikarya</taxon>
        <taxon>Ascomycota</taxon>
        <taxon>Pezizomycotina</taxon>
        <taxon>Eurotiomycetes</taxon>
        <taxon>Chaetothyriomycetidae</taxon>
        <taxon>Phaeomoniellales</taxon>
        <taxon>Phaeomoniellaceae</taxon>
        <taxon>Phaeomoniella</taxon>
    </lineage>
</organism>
<feature type="compositionally biased region" description="Polar residues" evidence="1">
    <location>
        <begin position="25"/>
        <end position="39"/>
    </location>
</feature>
<sequence>MAAVIPFNPNLPPAAFPTRQYGPDQATTSSNPRNIAPSTRLSDMVGSQATVYHGRKRRRNDLAPQQVKKFEEIKSRGFPVYVDVAKSNGPDNPTWKSNMDVLANYHLEQREQDGFEEVFRRNRDAFESMTASPEPEMLSSAKGSLAKQGADNNIDTRWESVSTALQLEIFSNLTQRYRVMDAIEQLGIDKGEVGRLVEAADKYNKQSKMEDEAMRFMQRDQLHAILREDHSQSPARMSQESYELITERHLSWIQGGTNPYHVCTQEEWKQALGFLQFQNLDPGLIGEWGTTCLDNSAESIIEEVPSPQASRATPPCKDGLLDVQDSGYVAANSGAWLSSIATATDGQVVLNEKIRHRQHSSTAASLPKQGGAPPKSQAKMMPPPTRKQRQSSPLKNEVNFCAGENASDSTTHRSKKGFPTALEHIKPSPCVTEKQTTRICGESAPRHAPMKTEETIIPAPPFSPMRASSVESGSSEGPARGLRSRDQLRPSRTKLESEETVALLRQRGGGLLDDPQRDGTSSESGRETHNPQSKIIALKLSGSCLARLHARNSVSEPKSWARFPKTGAVDTFNRQSTSPLRSYTEIATDSRKSSRKKTLKQVTPNSRNHEKVLKSQGLLESRLPTHGTLLTTPAASPIQCSPMPKDAAWEHDSDKETSPGTHGHSLSFKDPSLARSPPQTGHVEVHIPRTLLTRKRQAKPPKLLTPATSPVKDIVDGNNAHDSSGNEQCMSYNKQNECTSTDTIEDQSLDTSHRGPQEPETAPWINP</sequence>
<comment type="caution">
    <text evidence="2">The sequence shown here is derived from an EMBL/GenBank/DDBJ whole genome shotgun (WGS) entry which is preliminary data.</text>
</comment>
<name>A0A0G2GYR8_PHACM</name>
<reference evidence="2 3" key="1">
    <citation type="submission" date="2015-05" db="EMBL/GenBank/DDBJ databases">
        <title>Distinctive expansion of gene families associated with plant cell wall degradation and secondary metabolism in the genomes of grapevine trunk pathogens.</title>
        <authorList>
            <person name="Lawrence D.P."/>
            <person name="Travadon R."/>
            <person name="Rolshausen P.E."/>
            <person name="Baumgartner K."/>
        </authorList>
    </citation>
    <scope>NUCLEOTIDE SEQUENCE [LARGE SCALE GENOMIC DNA]</scope>
    <source>
        <strain evidence="2">UCRPC4</strain>
    </source>
</reference>
<reference evidence="2 3" key="2">
    <citation type="submission" date="2015-05" db="EMBL/GenBank/DDBJ databases">
        <authorList>
            <person name="Morales-Cruz A."/>
            <person name="Amrine K.C."/>
            <person name="Cantu D."/>
        </authorList>
    </citation>
    <scope>NUCLEOTIDE SEQUENCE [LARGE SCALE GENOMIC DNA]</scope>
    <source>
        <strain evidence="2">UCRPC4</strain>
    </source>
</reference>
<feature type="region of interest" description="Disordered" evidence="1">
    <location>
        <begin position="442"/>
        <end position="532"/>
    </location>
</feature>
<gene>
    <name evidence="2" type="ORF">UCRPC4_g00634</name>
</gene>
<proteinExistence type="predicted"/>
<feature type="compositionally biased region" description="Polar residues" evidence="1">
    <location>
        <begin position="720"/>
        <end position="742"/>
    </location>
</feature>
<feature type="region of interest" description="Disordered" evidence="1">
    <location>
        <begin position="356"/>
        <end position="423"/>
    </location>
</feature>
<protein>
    <submittedName>
        <fullName evidence="2">Uncharacterized protein</fullName>
    </submittedName>
</protein>